<dbReference type="PANTHER" id="PTHR42983:SF1">
    <property type="entry name" value="IRON-MOLYBDENUM PROTEIN"/>
    <property type="match status" value="1"/>
</dbReference>
<sequence>MKIAISTDGDSVSIHFGRCPTFTILEIDGNKLVKKEVIDNPGHQPGFLPQFLHEMGVECIIAGGMGMRAKELFDSAGIKTIMGITDSIDDVISQILKGTLRGGESLCKPGAGKGYGLDKTTCDHNKK</sequence>
<dbReference type="PANTHER" id="PTHR42983">
    <property type="entry name" value="DINITROGENASE IRON-MOLYBDENUM COFACTOR PROTEIN-RELATED"/>
    <property type="match status" value="1"/>
</dbReference>
<organism evidence="2 3">
    <name type="scientific">Candidatus Desantisbacteria bacterium CG1_02_38_46</name>
    <dbReference type="NCBI Taxonomy" id="1817893"/>
    <lineage>
        <taxon>Bacteria</taxon>
        <taxon>Candidatus Desantisiibacteriota</taxon>
    </lineage>
</organism>
<proteinExistence type="predicted"/>
<dbReference type="Proteomes" id="UP000182278">
    <property type="component" value="Unassembled WGS sequence"/>
</dbReference>
<evidence type="ECO:0000313" key="2">
    <source>
        <dbReference type="EMBL" id="OIN95773.1"/>
    </source>
</evidence>
<dbReference type="InterPro" id="IPR036105">
    <property type="entry name" value="DiNase_FeMo-co_biosyn_sf"/>
</dbReference>
<evidence type="ECO:0000313" key="3">
    <source>
        <dbReference type="Proteomes" id="UP000182278"/>
    </source>
</evidence>
<dbReference type="AlphaFoldDB" id="A0A1J4SC15"/>
<dbReference type="Pfam" id="PF02579">
    <property type="entry name" value="Nitro_FeMo-Co"/>
    <property type="match status" value="1"/>
</dbReference>
<evidence type="ECO:0000259" key="1">
    <source>
        <dbReference type="Pfam" id="PF02579"/>
    </source>
</evidence>
<dbReference type="Gene3D" id="3.30.420.130">
    <property type="entry name" value="Dinitrogenase iron-molybdenum cofactor biosynthesis domain"/>
    <property type="match status" value="1"/>
</dbReference>
<accession>A0A1J4SC15</accession>
<dbReference type="InterPro" id="IPR033913">
    <property type="entry name" value="MTH1175_dom"/>
</dbReference>
<protein>
    <submittedName>
        <fullName evidence="2">Dinitrogenase iron-molybdenum cofactor</fullName>
    </submittedName>
</protein>
<feature type="domain" description="Dinitrogenase iron-molybdenum cofactor biosynthesis" evidence="1">
    <location>
        <begin position="8"/>
        <end position="96"/>
    </location>
</feature>
<dbReference type="InterPro" id="IPR003731">
    <property type="entry name" value="Di-Nase_FeMo-co_biosynth"/>
</dbReference>
<name>A0A1J4SC15_9BACT</name>
<gene>
    <name evidence="2" type="ORF">AUJ66_08400</name>
</gene>
<dbReference type="CDD" id="cd00851">
    <property type="entry name" value="MTH1175"/>
    <property type="match status" value="1"/>
</dbReference>
<comment type="caution">
    <text evidence="2">The sequence shown here is derived from an EMBL/GenBank/DDBJ whole genome shotgun (WGS) entry which is preliminary data.</text>
</comment>
<dbReference type="EMBL" id="MNUO01000128">
    <property type="protein sequence ID" value="OIN95773.1"/>
    <property type="molecule type" value="Genomic_DNA"/>
</dbReference>
<reference evidence="2 3" key="1">
    <citation type="journal article" date="2016" name="Environ. Microbiol.">
        <title>Genomic resolution of a cold subsurface aquifer community provides metabolic insights for novel microbes adapted to high CO concentrations.</title>
        <authorList>
            <person name="Probst A.J."/>
            <person name="Castelle C.J."/>
            <person name="Singh A."/>
            <person name="Brown C.T."/>
            <person name="Anantharaman K."/>
            <person name="Sharon I."/>
            <person name="Hug L.A."/>
            <person name="Burstein D."/>
            <person name="Emerson J.B."/>
            <person name="Thomas B.C."/>
            <person name="Banfield J.F."/>
        </authorList>
    </citation>
    <scope>NUCLEOTIDE SEQUENCE [LARGE SCALE GENOMIC DNA]</scope>
    <source>
        <strain evidence="2">CG1_02_38_46</strain>
    </source>
</reference>
<dbReference type="SUPFAM" id="SSF53146">
    <property type="entry name" value="Nitrogenase accessory factor-like"/>
    <property type="match status" value="1"/>
</dbReference>
<dbReference type="STRING" id="1817893.AUJ66_08400"/>